<comment type="caution">
    <text evidence="1">The sequence shown here is derived from an EMBL/GenBank/DDBJ whole genome shotgun (WGS) entry which is preliminary data.</text>
</comment>
<dbReference type="Proteomes" id="UP000051166">
    <property type="component" value="Unassembled WGS sequence"/>
</dbReference>
<dbReference type="AlphaFoldDB" id="A0A0R1UWE7"/>
<dbReference type="PATRIC" id="fig|1423801.4.peg.1366"/>
<protein>
    <submittedName>
        <fullName evidence="1">Uncharacterized protein</fullName>
    </submittedName>
</protein>
<gene>
    <name evidence="1" type="ORF">FD50_GL001335</name>
</gene>
<accession>A0A0R1UWE7</accession>
<dbReference type="EMBL" id="AZFQ01000052">
    <property type="protein sequence ID" value="KRL97358.1"/>
    <property type="molecule type" value="Genomic_DNA"/>
</dbReference>
<dbReference type="STRING" id="1423801.FD50_GL001335"/>
<evidence type="ECO:0000313" key="2">
    <source>
        <dbReference type="Proteomes" id="UP000051166"/>
    </source>
</evidence>
<reference evidence="1 2" key="1">
    <citation type="journal article" date="2015" name="Genome Announc.">
        <title>Expanding the biotechnology potential of lactobacilli through comparative genomics of 213 strains and associated genera.</title>
        <authorList>
            <person name="Sun Z."/>
            <person name="Harris H.M."/>
            <person name="McCann A."/>
            <person name="Guo C."/>
            <person name="Argimon S."/>
            <person name="Zhang W."/>
            <person name="Yang X."/>
            <person name="Jeffery I.B."/>
            <person name="Cooney J.C."/>
            <person name="Kagawa T.F."/>
            <person name="Liu W."/>
            <person name="Song Y."/>
            <person name="Salvetti E."/>
            <person name="Wrobel A."/>
            <person name="Rasinkangas P."/>
            <person name="Parkhill J."/>
            <person name="Rea M.C."/>
            <person name="O'Sullivan O."/>
            <person name="Ritari J."/>
            <person name="Douillard F.P."/>
            <person name="Paul Ross R."/>
            <person name="Yang R."/>
            <person name="Briner A.E."/>
            <person name="Felis G.E."/>
            <person name="de Vos W.M."/>
            <person name="Barrangou R."/>
            <person name="Klaenhammer T.R."/>
            <person name="Caufield P.W."/>
            <person name="Cui Y."/>
            <person name="Zhang H."/>
            <person name="O'Toole P.W."/>
        </authorList>
    </citation>
    <scope>NUCLEOTIDE SEQUENCE [LARGE SCALE GENOMIC DNA]</scope>
    <source>
        <strain evidence="1 2">DSM 16230</strain>
    </source>
</reference>
<proteinExistence type="predicted"/>
<evidence type="ECO:0000313" key="1">
    <source>
        <dbReference type="EMBL" id="KRL97358.1"/>
    </source>
</evidence>
<sequence length="78" mass="9128">MLFFQIKEAATKHLLCHNLTVNFFLLMWNILNSGKDYLCPLHILQRQVTYLLGDIRITSFQSLKQQFFGNAFNTSHPP</sequence>
<organism evidence="1 2">
    <name type="scientific">Liquorilactobacillus satsumensis DSM 16230 = JCM 12392</name>
    <dbReference type="NCBI Taxonomy" id="1423801"/>
    <lineage>
        <taxon>Bacteria</taxon>
        <taxon>Bacillati</taxon>
        <taxon>Bacillota</taxon>
        <taxon>Bacilli</taxon>
        <taxon>Lactobacillales</taxon>
        <taxon>Lactobacillaceae</taxon>
        <taxon>Liquorilactobacillus</taxon>
    </lineage>
</organism>
<name>A0A0R1UWE7_9LACO</name>
<keyword evidence="2" id="KW-1185">Reference proteome</keyword>